<organism evidence="5 6">
    <name type="scientific">Heterorhabditis bacteriophora</name>
    <name type="common">Entomopathogenic nematode worm</name>
    <dbReference type="NCBI Taxonomy" id="37862"/>
    <lineage>
        <taxon>Eukaryota</taxon>
        <taxon>Metazoa</taxon>
        <taxon>Ecdysozoa</taxon>
        <taxon>Nematoda</taxon>
        <taxon>Chromadorea</taxon>
        <taxon>Rhabditida</taxon>
        <taxon>Rhabditina</taxon>
        <taxon>Rhabditomorpha</taxon>
        <taxon>Strongyloidea</taxon>
        <taxon>Heterorhabditidae</taxon>
        <taxon>Heterorhabditis</taxon>
    </lineage>
</organism>
<dbReference type="PANTHER" id="PTHR24136:SF15">
    <property type="entry name" value="ANK_REP_REGION DOMAIN-CONTAINING PROTEIN"/>
    <property type="match status" value="1"/>
</dbReference>
<dbReference type="Gene3D" id="1.25.40.20">
    <property type="entry name" value="Ankyrin repeat-containing domain"/>
    <property type="match status" value="2"/>
</dbReference>
<feature type="repeat" description="ANK" evidence="4">
    <location>
        <begin position="94"/>
        <end position="126"/>
    </location>
</feature>
<dbReference type="AlphaFoldDB" id="A0A1I7XSS1"/>
<keyword evidence="3 4" id="KW-0040">ANK repeat</keyword>
<protein>
    <submittedName>
        <fullName evidence="6">ANK_REP_REGION domain-containing protein</fullName>
    </submittedName>
</protein>
<proteinExistence type="inferred from homology"/>
<evidence type="ECO:0000313" key="6">
    <source>
        <dbReference type="WBParaSite" id="Hba_20536"/>
    </source>
</evidence>
<dbReference type="PANTHER" id="PTHR24136">
    <property type="entry name" value="SOWAH (DROSOPHILA) HOMOLOG"/>
    <property type="match status" value="1"/>
</dbReference>
<dbReference type="InterPro" id="IPR051573">
    <property type="entry name" value="Ankyrin-SOCS_box_domain"/>
</dbReference>
<evidence type="ECO:0000256" key="1">
    <source>
        <dbReference type="ARBA" id="ARBA00005949"/>
    </source>
</evidence>
<sequence>MLLSQDINFSDDQQKKLQRQLADKITNYASIDEIRMLLICGAQPDGAVTRGLTPLHYACFINYFAAAKLLLNKGAKIVLDAGASVNAIHTYIGSALHLAACSMLSNQFEILRMLLERGADVNLQHTFPDGSKLKSPFVEYFRSRDTTIQFLLKVDAKVVHLLLSYGGRVVMRSPIHDSRGQLRNMLRLAVTREQPDVR</sequence>
<dbReference type="InterPro" id="IPR002110">
    <property type="entry name" value="Ankyrin_rpt"/>
</dbReference>
<dbReference type="PROSITE" id="PS50088">
    <property type="entry name" value="ANK_REPEAT"/>
    <property type="match status" value="2"/>
</dbReference>
<keyword evidence="2" id="KW-0677">Repeat</keyword>
<keyword evidence="5" id="KW-1185">Reference proteome</keyword>
<evidence type="ECO:0000256" key="4">
    <source>
        <dbReference type="PROSITE-ProRule" id="PRU00023"/>
    </source>
</evidence>
<evidence type="ECO:0000313" key="5">
    <source>
        <dbReference type="Proteomes" id="UP000095283"/>
    </source>
</evidence>
<dbReference type="Pfam" id="PF12796">
    <property type="entry name" value="Ank_2"/>
    <property type="match status" value="1"/>
</dbReference>
<feature type="repeat" description="ANK" evidence="4">
    <location>
        <begin position="50"/>
        <end position="77"/>
    </location>
</feature>
<dbReference type="GO" id="GO:0016567">
    <property type="term" value="P:protein ubiquitination"/>
    <property type="evidence" value="ECO:0007669"/>
    <property type="project" value="TreeGrafter"/>
</dbReference>
<dbReference type="GO" id="GO:0045732">
    <property type="term" value="P:positive regulation of protein catabolic process"/>
    <property type="evidence" value="ECO:0007669"/>
    <property type="project" value="TreeGrafter"/>
</dbReference>
<dbReference type="SMART" id="SM00248">
    <property type="entry name" value="ANK"/>
    <property type="match status" value="3"/>
</dbReference>
<reference evidence="6" key="1">
    <citation type="submission" date="2016-11" db="UniProtKB">
        <authorList>
            <consortium name="WormBaseParasite"/>
        </authorList>
    </citation>
    <scope>IDENTIFICATION</scope>
</reference>
<dbReference type="Proteomes" id="UP000095283">
    <property type="component" value="Unplaced"/>
</dbReference>
<accession>A0A1I7XSS1</accession>
<evidence type="ECO:0000256" key="2">
    <source>
        <dbReference type="ARBA" id="ARBA00022737"/>
    </source>
</evidence>
<name>A0A1I7XSS1_HETBA</name>
<evidence type="ECO:0000256" key="3">
    <source>
        <dbReference type="ARBA" id="ARBA00023043"/>
    </source>
</evidence>
<dbReference type="SUPFAM" id="SSF48403">
    <property type="entry name" value="Ankyrin repeat"/>
    <property type="match status" value="1"/>
</dbReference>
<dbReference type="PROSITE" id="PS50297">
    <property type="entry name" value="ANK_REP_REGION"/>
    <property type="match status" value="1"/>
</dbReference>
<dbReference type="PRINTS" id="PR01415">
    <property type="entry name" value="ANKYRIN"/>
</dbReference>
<dbReference type="WBParaSite" id="Hba_20536">
    <property type="protein sequence ID" value="Hba_20536"/>
    <property type="gene ID" value="Hba_20536"/>
</dbReference>
<comment type="similarity">
    <text evidence="1">Belongs to the ankyrin SOCS box (ASB) family.</text>
</comment>
<dbReference type="InterPro" id="IPR036770">
    <property type="entry name" value="Ankyrin_rpt-contain_sf"/>
</dbReference>